<dbReference type="Pfam" id="PF07690">
    <property type="entry name" value="MFS_1"/>
    <property type="match status" value="1"/>
</dbReference>
<organism evidence="9 10">
    <name type="scientific">Bacillus salipaludis</name>
    <dbReference type="NCBI Taxonomy" id="2547811"/>
    <lineage>
        <taxon>Bacteria</taxon>
        <taxon>Bacillati</taxon>
        <taxon>Bacillota</taxon>
        <taxon>Bacilli</taxon>
        <taxon>Bacillales</taxon>
        <taxon>Bacillaceae</taxon>
        <taxon>Bacillus</taxon>
    </lineage>
</organism>
<dbReference type="CDD" id="cd06173">
    <property type="entry name" value="MFS_MefA_like"/>
    <property type="match status" value="1"/>
</dbReference>
<dbReference type="EMBL" id="JAVGVR010000001">
    <property type="protein sequence ID" value="MDQ6596448.1"/>
    <property type="molecule type" value="Genomic_DNA"/>
</dbReference>
<keyword evidence="4 7" id="KW-0812">Transmembrane</keyword>
<feature type="transmembrane region" description="Helical" evidence="7">
    <location>
        <begin position="373"/>
        <end position="391"/>
    </location>
</feature>
<feature type="transmembrane region" description="Helical" evidence="7">
    <location>
        <begin position="285"/>
        <end position="303"/>
    </location>
</feature>
<dbReference type="InterPro" id="IPR011701">
    <property type="entry name" value="MFS"/>
</dbReference>
<evidence type="ECO:0000313" key="9">
    <source>
        <dbReference type="EMBL" id="MDQ6596448.1"/>
    </source>
</evidence>
<evidence type="ECO:0000313" key="10">
    <source>
        <dbReference type="Proteomes" id="UP001178888"/>
    </source>
</evidence>
<dbReference type="Proteomes" id="UP001178888">
    <property type="component" value="Unassembled WGS sequence"/>
</dbReference>
<evidence type="ECO:0000259" key="8">
    <source>
        <dbReference type="PROSITE" id="PS50850"/>
    </source>
</evidence>
<protein>
    <submittedName>
        <fullName evidence="9">MFS transporter</fullName>
    </submittedName>
</protein>
<comment type="subcellular location">
    <subcellularLocation>
        <location evidence="1">Cell membrane</location>
        <topology evidence="1">Multi-pass membrane protein</topology>
    </subcellularLocation>
</comment>
<feature type="transmembrane region" description="Helical" evidence="7">
    <location>
        <begin position="309"/>
        <end position="332"/>
    </location>
</feature>
<dbReference type="InterPro" id="IPR036259">
    <property type="entry name" value="MFS_trans_sf"/>
</dbReference>
<reference evidence="9" key="1">
    <citation type="submission" date="2023-08" db="EMBL/GenBank/DDBJ databases">
        <title>Nitrogen cycling bacteria in agricultural field soils.</title>
        <authorList>
            <person name="Jang J."/>
        </authorList>
    </citation>
    <scope>NUCLEOTIDE SEQUENCE</scope>
    <source>
        <strain evidence="9">PS3-36</strain>
    </source>
</reference>
<dbReference type="PANTHER" id="PTHR23513:SF19">
    <property type="entry name" value="MAJOR FACILITATOR SUPERFAMILY (MFS) PROFILE DOMAIN-CONTAINING PROTEIN"/>
    <property type="match status" value="1"/>
</dbReference>
<keyword evidence="5 7" id="KW-1133">Transmembrane helix</keyword>
<dbReference type="GO" id="GO:0022857">
    <property type="term" value="F:transmembrane transporter activity"/>
    <property type="evidence" value="ECO:0007669"/>
    <property type="project" value="InterPro"/>
</dbReference>
<feature type="transmembrane region" description="Helical" evidence="7">
    <location>
        <begin position="222"/>
        <end position="241"/>
    </location>
</feature>
<dbReference type="GO" id="GO:0005886">
    <property type="term" value="C:plasma membrane"/>
    <property type="evidence" value="ECO:0007669"/>
    <property type="project" value="UniProtKB-SubCell"/>
</dbReference>
<evidence type="ECO:0000256" key="1">
    <source>
        <dbReference type="ARBA" id="ARBA00004651"/>
    </source>
</evidence>
<dbReference type="PANTHER" id="PTHR23513">
    <property type="entry name" value="INTEGRAL MEMBRANE EFFLUX PROTEIN-RELATED"/>
    <property type="match status" value="1"/>
</dbReference>
<gene>
    <name evidence="9" type="ORF">RCG21_08660</name>
</gene>
<evidence type="ECO:0000256" key="4">
    <source>
        <dbReference type="ARBA" id="ARBA00022692"/>
    </source>
</evidence>
<feature type="transmembrane region" description="Helical" evidence="7">
    <location>
        <begin position="38"/>
        <end position="63"/>
    </location>
</feature>
<dbReference type="InterPro" id="IPR020846">
    <property type="entry name" value="MFS_dom"/>
</dbReference>
<feature type="transmembrane region" description="Helical" evidence="7">
    <location>
        <begin position="12"/>
        <end position="32"/>
    </location>
</feature>
<evidence type="ECO:0000256" key="2">
    <source>
        <dbReference type="ARBA" id="ARBA00022448"/>
    </source>
</evidence>
<dbReference type="SUPFAM" id="SSF103473">
    <property type="entry name" value="MFS general substrate transporter"/>
    <property type="match status" value="1"/>
</dbReference>
<evidence type="ECO:0000256" key="3">
    <source>
        <dbReference type="ARBA" id="ARBA00022475"/>
    </source>
</evidence>
<dbReference type="Gene3D" id="1.20.1250.20">
    <property type="entry name" value="MFS general substrate transporter like domains"/>
    <property type="match status" value="1"/>
</dbReference>
<evidence type="ECO:0000256" key="7">
    <source>
        <dbReference type="SAM" id="Phobius"/>
    </source>
</evidence>
<evidence type="ECO:0000256" key="5">
    <source>
        <dbReference type="ARBA" id="ARBA00022989"/>
    </source>
</evidence>
<keyword evidence="10" id="KW-1185">Reference proteome</keyword>
<comment type="caution">
    <text evidence="9">The sequence shown here is derived from an EMBL/GenBank/DDBJ whole genome shotgun (WGS) entry which is preliminary data.</text>
</comment>
<dbReference type="RefSeq" id="WP_308913075.1">
    <property type="nucleotide sequence ID" value="NZ_JAVGVR010000001.1"/>
</dbReference>
<keyword evidence="2" id="KW-0813">Transport</keyword>
<sequence length="406" mass="45149">MKNESFRFLTIGQSLADGGDVFYIIALITIVYGDTKSAFYVSLVPLTKMVSGSLSGALAPFIIDKYRLKSILSYSQLSKTLILLLLAIYCWFYLSTTTLILIFVLVFLISFLDGFSSPSSSALLPSLVPSNELAKANSVLSSINQFIQLGGWAIGGVLASLLGTNGLFFLTFILYILSTMMMFLIKDTGQKQRSQHTENKIASFTEGWKIIIQNKSFRTIHLFLLLNVSANTVWVSALLYPFMIQQLKVDTGWWGYINTALLLGLSLAGVYVYRRPQELDMSTGMIIIKGSFMVFLTTALFGINKIPLLALLLIGVNGFFQEITNISIHTLIQSMIQGRLLAKVYAAQTTLIMITFGVSTMMMGLIADSFNIVAVYCIASFFLCLSFLLLLKQKKYLSAYYFQNSK</sequence>
<keyword evidence="3" id="KW-1003">Cell membrane</keyword>
<accession>A0AA90R5Z5</accession>
<feature type="transmembrane region" description="Helical" evidence="7">
    <location>
        <begin position="344"/>
        <end position="367"/>
    </location>
</feature>
<proteinExistence type="predicted"/>
<dbReference type="PROSITE" id="PS50850">
    <property type="entry name" value="MFS"/>
    <property type="match status" value="1"/>
</dbReference>
<evidence type="ECO:0000256" key="6">
    <source>
        <dbReference type="ARBA" id="ARBA00023136"/>
    </source>
</evidence>
<feature type="transmembrane region" description="Helical" evidence="7">
    <location>
        <begin position="83"/>
        <end position="112"/>
    </location>
</feature>
<feature type="transmembrane region" description="Helical" evidence="7">
    <location>
        <begin position="253"/>
        <end position="273"/>
    </location>
</feature>
<name>A0AA90R5Z5_9BACI</name>
<dbReference type="AlphaFoldDB" id="A0AA90R5Z5"/>
<keyword evidence="6 7" id="KW-0472">Membrane</keyword>
<feature type="domain" description="Major facilitator superfamily (MFS) profile" evidence="8">
    <location>
        <begin position="1"/>
        <end position="190"/>
    </location>
</feature>